<dbReference type="InterPro" id="IPR005493">
    <property type="entry name" value="RraA/RraA-like"/>
</dbReference>
<dbReference type="SUPFAM" id="SSF89562">
    <property type="entry name" value="RraA-like"/>
    <property type="match status" value="1"/>
</dbReference>
<sequence length="198" mass="20962">MSDLISSLKPYSACDISDALLKLSVPNSGFLADIVPLGPTNNVIYARVSTVQFVSKNVPQSEASNIPAGSHWTDLPDEGSVAVLSADRDGVSSALCGDILATRLCKRGIKGIVANGRVRDVSALTSLTAPVFSRGTSTVGAGMELKAWRVGDSLTIGGVKDKLQEVVKLLPGIKEADDKCLQGVREGMDVNQVFERYR</sequence>
<dbReference type="PANTHER" id="PTHR33254:SF4">
    <property type="entry name" value="4-HYDROXY-4-METHYL-2-OXOGLUTARATE ALDOLASE 3-RELATED"/>
    <property type="match status" value="1"/>
</dbReference>
<dbReference type="OrthoDB" id="1476984at2759"/>
<protein>
    <submittedName>
        <fullName evidence="2">RraA-like protein</fullName>
    </submittedName>
</protein>
<feature type="binding site" evidence="1">
    <location>
        <begin position="97"/>
        <end position="100"/>
    </location>
    <ligand>
        <name>substrate</name>
    </ligand>
</feature>
<reference evidence="2" key="1">
    <citation type="journal article" date="2020" name="Stud. Mycol.">
        <title>101 Dothideomycetes genomes: a test case for predicting lifestyles and emergence of pathogens.</title>
        <authorList>
            <person name="Haridas S."/>
            <person name="Albert R."/>
            <person name="Binder M."/>
            <person name="Bloem J."/>
            <person name="Labutti K."/>
            <person name="Salamov A."/>
            <person name="Andreopoulos B."/>
            <person name="Baker S."/>
            <person name="Barry K."/>
            <person name="Bills G."/>
            <person name="Bluhm B."/>
            <person name="Cannon C."/>
            <person name="Castanera R."/>
            <person name="Culley D."/>
            <person name="Daum C."/>
            <person name="Ezra D."/>
            <person name="Gonzalez J."/>
            <person name="Henrissat B."/>
            <person name="Kuo A."/>
            <person name="Liang C."/>
            <person name="Lipzen A."/>
            <person name="Lutzoni F."/>
            <person name="Magnuson J."/>
            <person name="Mondo S."/>
            <person name="Nolan M."/>
            <person name="Ohm R."/>
            <person name="Pangilinan J."/>
            <person name="Park H.-J."/>
            <person name="Ramirez L."/>
            <person name="Alfaro M."/>
            <person name="Sun H."/>
            <person name="Tritt A."/>
            <person name="Yoshinaga Y."/>
            <person name="Zwiers L.-H."/>
            <person name="Turgeon B."/>
            <person name="Goodwin S."/>
            <person name="Spatafora J."/>
            <person name="Crous P."/>
            <person name="Grigoriev I."/>
        </authorList>
    </citation>
    <scope>NUCLEOTIDE SEQUENCE</scope>
    <source>
        <strain evidence="2">CBS 480.64</strain>
    </source>
</reference>
<evidence type="ECO:0000313" key="3">
    <source>
        <dbReference type="Proteomes" id="UP000799421"/>
    </source>
</evidence>
<dbReference type="GO" id="GO:0047443">
    <property type="term" value="F:4-hydroxy-4-methyl-2-oxoglutarate aldolase activity"/>
    <property type="evidence" value="ECO:0007669"/>
    <property type="project" value="TreeGrafter"/>
</dbReference>
<dbReference type="Proteomes" id="UP000799421">
    <property type="component" value="Unassembled WGS sequence"/>
</dbReference>
<name>A0A6A7BYG8_9PEZI</name>
<dbReference type="GO" id="GO:0008948">
    <property type="term" value="F:oxaloacetate decarboxylase activity"/>
    <property type="evidence" value="ECO:0007669"/>
    <property type="project" value="TreeGrafter"/>
</dbReference>
<dbReference type="EMBL" id="MU005985">
    <property type="protein sequence ID" value="KAF2860112.1"/>
    <property type="molecule type" value="Genomic_DNA"/>
</dbReference>
<keyword evidence="1" id="KW-0479">Metal-binding</keyword>
<gene>
    <name evidence="2" type="ORF">K470DRAFT_258270</name>
</gene>
<proteinExistence type="predicted"/>
<dbReference type="Gene3D" id="3.50.30.40">
    <property type="entry name" value="Ribonuclease E inhibitor RraA/RraA-like"/>
    <property type="match status" value="1"/>
</dbReference>
<comment type="cofactor">
    <cofactor evidence="1">
        <name>Mg(2+)</name>
        <dbReference type="ChEBI" id="CHEBI:18420"/>
    </cofactor>
</comment>
<organism evidence="2 3">
    <name type="scientific">Piedraia hortae CBS 480.64</name>
    <dbReference type="NCBI Taxonomy" id="1314780"/>
    <lineage>
        <taxon>Eukaryota</taxon>
        <taxon>Fungi</taxon>
        <taxon>Dikarya</taxon>
        <taxon>Ascomycota</taxon>
        <taxon>Pezizomycotina</taxon>
        <taxon>Dothideomycetes</taxon>
        <taxon>Dothideomycetidae</taxon>
        <taxon>Capnodiales</taxon>
        <taxon>Piedraiaceae</taxon>
        <taxon>Piedraia</taxon>
    </lineage>
</organism>
<dbReference type="Pfam" id="PF03737">
    <property type="entry name" value="RraA-like"/>
    <property type="match status" value="1"/>
</dbReference>
<feature type="binding site" evidence="1">
    <location>
        <position position="120"/>
    </location>
    <ligand>
        <name>Mg(2+)</name>
        <dbReference type="ChEBI" id="CHEBI:18420"/>
    </ligand>
</feature>
<evidence type="ECO:0000313" key="2">
    <source>
        <dbReference type="EMBL" id="KAF2860112.1"/>
    </source>
</evidence>
<dbReference type="PANTHER" id="PTHR33254">
    <property type="entry name" value="4-HYDROXY-4-METHYL-2-OXOGLUTARATE ALDOLASE 3-RELATED"/>
    <property type="match status" value="1"/>
</dbReference>
<keyword evidence="3" id="KW-1185">Reference proteome</keyword>
<dbReference type="InterPro" id="IPR036704">
    <property type="entry name" value="RraA/RraA-like_sf"/>
</dbReference>
<evidence type="ECO:0000256" key="1">
    <source>
        <dbReference type="PIRSR" id="PIRSR605493-1"/>
    </source>
</evidence>
<keyword evidence="1" id="KW-0460">Magnesium</keyword>
<feature type="binding site" evidence="1">
    <location>
        <position position="119"/>
    </location>
    <ligand>
        <name>substrate</name>
    </ligand>
</feature>
<dbReference type="GO" id="GO:0046872">
    <property type="term" value="F:metal ion binding"/>
    <property type="evidence" value="ECO:0007669"/>
    <property type="project" value="UniProtKB-KW"/>
</dbReference>
<dbReference type="AlphaFoldDB" id="A0A6A7BYG8"/>
<accession>A0A6A7BYG8</accession>